<feature type="compositionally biased region" description="Low complexity" evidence="1">
    <location>
        <begin position="1599"/>
        <end position="1629"/>
    </location>
</feature>
<feature type="region of interest" description="Disordered" evidence="1">
    <location>
        <begin position="1390"/>
        <end position="1642"/>
    </location>
</feature>
<feature type="compositionally biased region" description="Gly residues" evidence="1">
    <location>
        <begin position="360"/>
        <end position="374"/>
    </location>
</feature>
<feature type="region of interest" description="Disordered" evidence="1">
    <location>
        <begin position="869"/>
        <end position="937"/>
    </location>
</feature>
<feature type="region of interest" description="Disordered" evidence="1">
    <location>
        <begin position="750"/>
        <end position="855"/>
    </location>
</feature>
<dbReference type="RefSeq" id="YP_010802747.1">
    <property type="nucleotide sequence ID" value="NC_077039.1"/>
</dbReference>
<feature type="compositionally biased region" description="Acidic residues" evidence="1">
    <location>
        <begin position="423"/>
        <end position="432"/>
    </location>
</feature>
<dbReference type="KEGG" id="vg:80541530"/>
<reference evidence="2" key="2">
    <citation type="journal article" date="2013" name="Genome Announc.">
        <title>Complete Genome Sequence of Elephant Endotheliotropic Herpesvirus 1A.</title>
        <authorList>
            <person name="Ling P.D."/>
            <person name="Reid J.G."/>
            <person name="Qin X."/>
            <person name="Muzny D.M."/>
            <person name="Gibbs R."/>
            <person name="Petrosino J."/>
            <person name="Peng R."/>
            <person name="Zong J.C."/>
            <person name="Heaggans S.Y."/>
            <person name="Hayward G.S."/>
        </authorList>
    </citation>
    <scope>NUCLEOTIDE SEQUENCE</scope>
    <source>
        <strain evidence="2">Nyah NAP97</strain>
    </source>
</reference>
<feature type="compositionally biased region" description="Basic and acidic residues" evidence="1">
    <location>
        <begin position="661"/>
        <end position="675"/>
    </location>
</feature>
<feature type="compositionally biased region" description="Low complexity" evidence="1">
    <location>
        <begin position="1529"/>
        <end position="1583"/>
    </location>
</feature>
<feature type="compositionally biased region" description="Acidic residues" evidence="1">
    <location>
        <begin position="563"/>
        <end position="573"/>
    </location>
</feature>
<feature type="region of interest" description="Disordered" evidence="1">
    <location>
        <begin position="397"/>
        <end position="432"/>
    </location>
</feature>
<feature type="compositionally biased region" description="Polar residues" evidence="1">
    <location>
        <begin position="750"/>
        <end position="765"/>
    </location>
</feature>
<dbReference type="EMBL" id="MN373268">
    <property type="protein sequence ID" value="QOE74413.1"/>
    <property type="molecule type" value="Genomic_DNA"/>
</dbReference>
<reference evidence="2" key="5">
    <citation type="journal article" date="2016" name="MSphere">
        <title>Complete Genome Sequence of Elephant Endotheliotropic Herpesvirus 4, the First Example of a GC-Rich Branch Proboscivirus.</title>
        <authorList>
            <person name="Ling P.D."/>
            <person name="Long S.Y."/>
            <person name="Fuery A."/>
            <person name="Peng R.S."/>
            <person name="Heaggans S.Y."/>
            <person name="Qin X."/>
            <person name="Worley K.C."/>
            <person name="Dugan S."/>
            <person name="Hayward G.S."/>
        </authorList>
    </citation>
    <scope>NUCLEOTIDE SEQUENCE</scope>
    <source>
        <strain evidence="2">Nyah NAP97</strain>
    </source>
</reference>
<feature type="compositionally biased region" description="Low complexity" evidence="1">
    <location>
        <begin position="493"/>
        <end position="503"/>
    </location>
</feature>
<gene>
    <name evidence="2" type="primary">E34</name>
</gene>
<reference evidence="2" key="7">
    <citation type="submission" date="2019-08" db="EMBL/GenBank/DDBJ databases">
        <title>Complete Genome Assembly and Annotation of EEHV3A the First Example of a GC-Branch African Elephant Endotheliotrophic Herpesvirus Associated with Lethal Hemorrhagic Disease.</title>
        <authorList>
            <person name="Tan J."/>
            <person name="Ling P.D."/>
            <person name="Worley K."/>
            <person name="Proudfoot J."/>
            <person name="Bowman M."/>
            <person name="Qin X."/>
            <person name="Latimer E.M."/>
            <person name="Holder K."/>
            <person name="Fayette M."/>
            <person name="Nodolf S."/>
            <person name="Heaggans S.Y."/>
            <person name="Zong J.-C."/>
            <person name="Pearson V.R."/>
            <person name="Hayward G.S."/>
        </authorList>
    </citation>
    <scope>NUCLEOTIDE SEQUENCE</scope>
    <source>
        <strain evidence="2">Nyah NAP97</strain>
    </source>
</reference>
<feature type="compositionally biased region" description="Polar residues" evidence="1">
    <location>
        <begin position="1661"/>
        <end position="1678"/>
    </location>
</feature>
<feature type="compositionally biased region" description="Pro residues" evidence="1">
    <location>
        <begin position="1390"/>
        <end position="1400"/>
    </location>
</feature>
<feature type="compositionally biased region" description="Polar residues" evidence="1">
    <location>
        <begin position="845"/>
        <end position="854"/>
    </location>
</feature>
<evidence type="ECO:0000313" key="3">
    <source>
        <dbReference type="Proteomes" id="UP001162024"/>
    </source>
</evidence>
<feature type="compositionally biased region" description="Low complexity" evidence="1">
    <location>
        <begin position="870"/>
        <end position="880"/>
    </location>
</feature>
<feature type="compositionally biased region" description="Low complexity" evidence="1">
    <location>
        <begin position="1142"/>
        <end position="1153"/>
    </location>
</feature>
<feature type="compositionally biased region" description="Low complexity" evidence="1">
    <location>
        <begin position="542"/>
        <end position="562"/>
    </location>
</feature>
<organism evidence="2 3">
    <name type="scientific">Elephant endotheliotropic herpesvirus 3A</name>
    <dbReference type="NCBI Taxonomy" id="1329409"/>
    <lineage>
        <taxon>Viruses</taxon>
        <taxon>Duplodnaviria</taxon>
        <taxon>Heunggongvirae</taxon>
        <taxon>Peploviricota</taxon>
        <taxon>Herviviricetes</taxon>
        <taxon>Herpesvirales</taxon>
        <taxon>Orthoherpesviridae</taxon>
        <taxon>Betaherpesvirinae</taxon>
        <taxon>Proboscivirus</taxon>
        <taxon>Elephant endotheliotropic herpesvirus 3</taxon>
    </lineage>
</organism>
<feature type="compositionally biased region" description="Low complexity" evidence="1">
    <location>
        <begin position="405"/>
        <end position="414"/>
    </location>
</feature>
<reference evidence="2" key="3">
    <citation type="journal article" date="2014" name="J. Virol.">
        <title>Comparative genome analysis of four elephant endotheliotropic herpesviruses, EEHV3, EEHV4, EEHV5, and EEHV6, from cases of hemorrhagic disease or viremia.</title>
        <authorList>
            <person name="Zong JC"/>
            <person name="Latimer EM"/>
            <person name="Long SY"/>
            <person name="Richman LK"/>
            <person name="Heaggans SY"/>
            <person name="Hayward GS."/>
        </authorList>
    </citation>
    <scope>NUCLEOTIDE SEQUENCE</scope>
    <source>
        <strain evidence="2">Nyah NAP97</strain>
    </source>
</reference>
<keyword evidence="3" id="KW-1185">Reference proteome</keyword>
<evidence type="ECO:0000313" key="2">
    <source>
        <dbReference type="EMBL" id="QOE74413.1"/>
    </source>
</evidence>
<feature type="region of interest" description="Disordered" evidence="1">
    <location>
        <begin position="950"/>
        <end position="1094"/>
    </location>
</feature>
<feature type="compositionally biased region" description="Gly residues" evidence="1">
    <location>
        <begin position="978"/>
        <end position="987"/>
    </location>
</feature>
<feature type="compositionally biased region" description="Basic residues" evidence="1">
    <location>
        <begin position="895"/>
        <end position="905"/>
    </location>
</feature>
<feature type="region of interest" description="Disordered" evidence="1">
    <location>
        <begin position="1661"/>
        <end position="1705"/>
    </location>
</feature>
<feature type="compositionally biased region" description="Low complexity" evidence="1">
    <location>
        <begin position="1428"/>
        <end position="1469"/>
    </location>
</feature>
<evidence type="ECO:0000256" key="1">
    <source>
        <dbReference type="SAM" id="MobiDB-lite"/>
    </source>
</evidence>
<feature type="compositionally biased region" description="Polar residues" evidence="1">
    <location>
        <begin position="816"/>
        <end position="831"/>
    </location>
</feature>
<name>A0A866VSL1_9BETA</name>
<dbReference type="GeneID" id="80541530"/>
<feature type="region of interest" description="Disordered" evidence="1">
    <location>
        <begin position="539"/>
        <end position="691"/>
    </location>
</feature>
<sequence length="2059" mass="220976">MSGGRRTNHNDELLSPYMGLDPFKKYIISSFLNDVALGNFVHLPVEVYDATESSISTDVPETTAVFTQYNICVLRLQHLERLKQLTPLHPDLEKAIKKEFQKLKDELELKRCKGHLAARIRLLRGNPEYKKKRCFIDNSFFTFVNTDLYDVVHRIKFETPGRPDPLGLNFIALPDSLLDPIKKQLDDLSKLTFDFTLLPIKDLNWQNGEIVTCFNRILYYVLLYDTVSNLFGSYVERMEDETLGSMETLSTCLYGMEGLPVAHATQRYLYNIFAPMLHRIPGFRDTNIIPIKYVQDKLRMYANEITLLYSFMNNYVFQPHSGNMEKLIFLERLQRAQRGRVIEEAQTHRRVFMNYSQPPSGGGGGGGSRGGSGAAGGGSGLLALDCTAYNDDTIGGSSGGGGATSSGRYSAATGNTPTMTTNYDEDEEEDEGILSEDGAACIIRQREVFGDPPSDDELVFEDVIQQPPENETMLGSGRRGGSFFHTGHGGSSSSGNNRSGGRTQSRRRGGDTYDDVEFSNVPGRSVHFVEPLDTMDDVTSARNTVRSSRSGRTSRSSNVSNYDDYDAYDDDDASYFNRPSETPVDDVPSLRRNTGTGGSRSSSRTGRSSRSGRTSRSGYDEDEDERYFVQQQPEGSRRGTNNMGTGSSFSTGTLFQNTTLDRQRQASMERRESSTERPSCVDVPPPSAQPPKVEQCPILFQNPEFLPPVGRNNPFLQTTRPTTMFNSGPELLLAPGSEVLRGVPEAPLYQNRSELTKNPSFSLYRQSGDKKKTGKGGGGGRTRTTHPDDAQLLPQELPVSQPQHPRRFQTGGGANARTQNAGGSSSNDVTEQQPRRQQPPPSQPMFNSVRSRPTCSVAGAKHQNLLIQVSSSDSSSSSSDEAAESPSLILLTGGRNKHRRRPRSRTNRENEEFPPKPAPPRPVSGIKPTTPAGPDVEDLLGVDFTALNLGDKTKDGGGGGSRAARQNAPERSSAFGVQEGGFGGGGRLSQPPQASSGLFGVGGGGALQNTSLTNATQPRSSAIKNNNKSRHGVKDLTPGLLESVSADERQQQRGDKMRKGLLRSPTFRPVSSGASGGAPPAPGPFSVGTQRHGAADHQPAPVALQNVSSFREESVFLPQTPNIPDPPPSVSSAMYSTFQTVTTSSTGTIPTETVQPGSGGGGGFFHRPPLTMVNGKPKLPSGRKTFFSSDDDDIDRRRRILQPDGTKMRVEVKNQPPTTNRGIFSMRMDSNLLKSHGDTRRGGPPNPVHTQIQPTVYHPLGTSDRRGSFADAAPQTARATLSRRDSTCSDDGTSYNRRPTARQVVASFKEAQHTHPQPPLAAPIAAQCVVSAPQPVQQAVVSQAPPVSAPQHRMFVTINGPNGPTTYPASAVAQQVPQPPLQPVQVLQPPQPAMVPPPPASATSTMRPVAPAATKAPTRSVLAPATFTTTGGSSSSTLPVQSTAQRPQQPAAAAAPSAAPAATMPTPKLSDPKPKPLSTKPDLSLRDLLDVLNDSPAKADEKSSQGKSVETEPPPPPTPSIFTGQPSRTIKQTITNTATTTTTTTAAPASAGSAQKTSTTVSKPKTATTSSASDTKPGASGKPKTVKKTTKKSSGGGTTTTTAAPATAATGSSTTTATTTSAAVTATVTQPPQQTSGPRLMTDDEVRDAEKYITEAYASLFGNSDEPQSQPSTAQQQYDDLFNPRPSQPSVQVAHAQQPPPATSTMQQYDDLFNPRPAQQQPTQVAVHTQPAMMITSTVQQQQQYDDLFNPRPVVQAVQTPQQQTFAPVPVAPVAGRAADDQYDDLFNPRPTGQAAPAPVLYDTSTYSVQTAATTNVTTQQQQQYDDLFNPAPSHVQQQHQHTIVTQAPAPTVMLTQHTPHAQQQALLQPPSYASVTQPPPHAAPAPPAVGVPLVLQPQPASVVVMQQPPAATIQQPQVFVQQPVSAPTAAHQQVVTCPVPIVQPQQAQPVIPQVAQPGTYSPCFMEPVVLPAAVRAAQELVNLQAELFGVPVQQQPQQAATAVVASSTTGWRNTTQTIESPMDFSGATSSESMLIDSTGATPVDMVIGQTPDPPIDMQ</sequence>
<accession>A0A866VSL1</accession>
<feature type="compositionally biased region" description="Low complexity" evidence="1">
    <location>
        <begin position="599"/>
        <end position="617"/>
    </location>
</feature>
<feature type="compositionally biased region" description="Polar residues" evidence="1">
    <location>
        <begin position="629"/>
        <end position="660"/>
    </location>
</feature>
<protein>
    <submittedName>
        <fullName evidence="2">Protein ORF-C</fullName>
    </submittedName>
</protein>
<feature type="compositionally biased region" description="Basic and acidic residues" evidence="1">
    <location>
        <begin position="1046"/>
        <end position="1058"/>
    </location>
</feature>
<feature type="region of interest" description="Disordered" evidence="1">
    <location>
        <begin position="1233"/>
        <end position="1296"/>
    </location>
</feature>
<feature type="region of interest" description="Disordered" evidence="1">
    <location>
        <begin position="353"/>
        <end position="374"/>
    </location>
</feature>
<feature type="region of interest" description="Disordered" evidence="1">
    <location>
        <begin position="469"/>
        <end position="519"/>
    </location>
</feature>
<reference evidence="2" key="6">
    <citation type="journal article" date="2016" name="MSphere">
        <title>Comparison of the Gene Coding Contents and Other Unusual Features of the GC-Rich and AT-Rich Branch Probosciviruses.</title>
        <authorList>
            <person name="Ling P.D."/>
            <person name="Long S.Y."/>
            <person name="Zong J.C."/>
            <person name="Heaggans S.Y."/>
            <person name="Qin X."/>
            <person name="Hayward G.S."/>
        </authorList>
    </citation>
    <scope>NUCLEOTIDE SEQUENCE</scope>
    <source>
        <strain evidence="2">Nyah NAP97</strain>
    </source>
</reference>
<dbReference type="Proteomes" id="UP001162024">
    <property type="component" value="Segment"/>
</dbReference>
<reference evidence="2" key="1">
    <citation type="journal article" date="2009" name="Vet. Pathol.">
        <title>Clinico-pathologic features of fatal disease attributed to new variants of endotheliotropic herpesviruses in two Asian elephants (Elephas maximus).</title>
        <authorList>
            <person name="Garner M.M."/>
            <person name="Helmick K."/>
            <person name="Ochsenreiter J."/>
            <person name="Richman L.K."/>
            <person name="Latimer E."/>
            <person name="Wise A.G."/>
            <person name="Maes R.K."/>
            <person name="Kiupel M."/>
            <person name="Nordhausen R.W."/>
            <person name="Zong J.C."/>
            <person name="Hayward G.S."/>
        </authorList>
    </citation>
    <scope>NUCLEOTIDE SEQUENCE</scope>
    <source>
        <strain evidence="2">Nyah NAP97</strain>
    </source>
</reference>
<feature type="region of interest" description="Disordered" evidence="1">
    <location>
        <begin position="1142"/>
        <end position="1161"/>
    </location>
</feature>
<feature type="compositionally biased region" description="Polar residues" evidence="1">
    <location>
        <begin position="1007"/>
        <end position="1026"/>
    </location>
</feature>
<proteinExistence type="predicted"/>
<reference evidence="2" key="4">
    <citation type="journal article" date="2016" name="ILAR J">
        <title>Review of Elephant Endotheliotropic Herpesviruses and Acute Hemorrhagic Disease.</title>
        <authorList>
            <person name="Long S.Y."/>
            <person name="Latimer E.M."/>
            <person name="Hayward G.S."/>
        </authorList>
    </citation>
    <scope>NUCLEOTIDE SEQUENCE</scope>
    <source>
        <strain evidence="2">Nyah NAP97</strain>
    </source>
</reference>